<comment type="function">
    <text evidence="9 10">Pectinolytic enzyme consist of four classes of enzymes: pectin lyase, polygalacturonase, pectin methylesterase and rhamnogalacturonase. Among pectinolytic enzymes, pectin lyase is the most important in depolymerization of pectin, since it cleaves internal glycosidic bonds of highly methylated pectins. Favors pectate, the anion, over pectin, the methyl ester.</text>
</comment>
<name>A0A5N5QMQ7_9AGAM</name>
<evidence type="ECO:0000256" key="10">
    <source>
        <dbReference type="RuleBase" id="RU367009"/>
    </source>
</evidence>
<keyword evidence="7 10" id="KW-0106">Calcium</keyword>
<evidence type="ECO:0000256" key="1">
    <source>
        <dbReference type="ARBA" id="ARBA00000695"/>
    </source>
</evidence>
<comment type="catalytic activity">
    <reaction evidence="1 10">
        <text>Eliminative cleavage of (1-&gt;4)-alpha-D-galacturonan to give oligosaccharides with 4-deoxy-alpha-D-galact-4-enuronosyl groups at their non-reducing ends.</text>
        <dbReference type="EC" id="4.2.2.2"/>
    </reaction>
</comment>
<dbReference type="InterPro" id="IPR004898">
    <property type="entry name" value="Pectate_lyase_PlyH/PlyE-like"/>
</dbReference>
<dbReference type="GO" id="GO:0045490">
    <property type="term" value="P:pectin catabolic process"/>
    <property type="evidence" value="ECO:0007669"/>
    <property type="project" value="TreeGrafter"/>
</dbReference>
<keyword evidence="8 10" id="KW-0456">Lyase</keyword>
<evidence type="ECO:0000256" key="8">
    <source>
        <dbReference type="ARBA" id="ARBA00023239"/>
    </source>
</evidence>
<keyword evidence="12" id="KW-1185">Reference proteome</keyword>
<dbReference type="EC" id="4.2.2.2" evidence="10"/>
<evidence type="ECO:0000256" key="4">
    <source>
        <dbReference type="ARBA" id="ARBA00006463"/>
    </source>
</evidence>
<proteinExistence type="inferred from homology"/>
<dbReference type="GO" id="GO:0030570">
    <property type="term" value="F:pectate lyase activity"/>
    <property type="evidence" value="ECO:0007669"/>
    <property type="project" value="UniProtKB-UniRule"/>
</dbReference>
<dbReference type="Pfam" id="PF03211">
    <property type="entry name" value="Pectate_lyase"/>
    <property type="match status" value="1"/>
</dbReference>
<dbReference type="SUPFAM" id="SSF51126">
    <property type="entry name" value="Pectin lyase-like"/>
    <property type="match status" value="1"/>
</dbReference>
<dbReference type="PANTHER" id="PTHR33407:SF9">
    <property type="entry name" value="PECTATE LYASE F-RELATED"/>
    <property type="match status" value="1"/>
</dbReference>
<evidence type="ECO:0000313" key="12">
    <source>
        <dbReference type="Proteomes" id="UP000383932"/>
    </source>
</evidence>
<dbReference type="Proteomes" id="UP000383932">
    <property type="component" value="Unassembled WGS sequence"/>
</dbReference>
<dbReference type="PANTHER" id="PTHR33407">
    <property type="entry name" value="PECTATE LYASE F-RELATED"/>
    <property type="match status" value="1"/>
</dbReference>
<dbReference type="InterPro" id="IPR012334">
    <property type="entry name" value="Pectin_lyas_fold"/>
</dbReference>
<evidence type="ECO:0000256" key="9">
    <source>
        <dbReference type="ARBA" id="ARBA00025679"/>
    </source>
</evidence>
<dbReference type="EMBL" id="SSOP01000052">
    <property type="protein sequence ID" value="KAB5592858.1"/>
    <property type="molecule type" value="Genomic_DNA"/>
</dbReference>
<dbReference type="Gene3D" id="2.160.20.10">
    <property type="entry name" value="Single-stranded right-handed beta-helix, Pectin lyase-like"/>
    <property type="match status" value="1"/>
</dbReference>
<evidence type="ECO:0000313" key="11">
    <source>
        <dbReference type="EMBL" id="KAB5592858.1"/>
    </source>
</evidence>
<evidence type="ECO:0000256" key="7">
    <source>
        <dbReference type="ARBA" id="ARBA00022837"/>
    </source>
</evidence>
<keyword evidence="6" id="KW-0732">Signal</keyword>
<organism evidence="11 12">
    <name type="scientific">Ceratobasidium theobromae</name>
    <dbReference type="NCBI Taxonomy" id="1582974"/>
    <lineage>
        <taxon>Eukaryota</taxon>
        <taxon>Fungi</taxon>
        <taxon>Dikarya</taxon>
        <taxon>Basidiomycota</taxon>
        <taxon>Agaricomycotina</taxon>
        <taxon>Agaricomycetes</taxon>
        <taxon>Cantharellales</taxon>
        <taxon>Ceratobasidiaceae</taxon>
        <taxon>Ceratobasidium</taxon>
    </lineage>
</organism>
<gene>
    <name evidence="11" type="ORF">CTheo_3718</name>
</gene>
<evidence type="ECO:0000256" key="2">
    <source>
        <dbReference type="ARBA" id="ARBA00001913"/>
    </source>
</evidence>
<dbReference type="GO" id="GO:0005576">
    <property type="term" value="C:extracellular region"/>
    <property type="evidence" value="ECO:0007669"/>
    <property type="project" value="UniProtKB-SubCell"/>
</dbReference>
<dbReference type="InterPro" id="IPR011050">
    <property type="entry name" value="Pectin_lyase_fold/virulence"/>
</dbReference>
<evidence type="ECO:0000256" key="5">
    <source>
        <dbReference type="ARBA" id="ARBA00022525"/>
    </source>
</evidence>
<dbReference type="AlphaFoldDB" id="A0A5N5QMQ7"/>
<accession>A0A5N5QMQ7</accession>
<comment type="cofactor">
    <cofactor evidence="2 10">
        <name>Ca(2+)</name>
        <dbReference type="ChEBI" id="CHEBI:29108"/>
    </cofactor>
</comment>
<reference evidence="11 12" key="1">
    <citation type="journal article" date="2019" name="Fungal Biol. Biotechnol.">
        <title>Draft genome sequence of fastidious pathogen Ceratobasidium theobromae, which causes vascular-streak dieback in Theobroma cacao.</title>
        <authorList>
            <person name="Ali S.S."/>
            <person name="Asman A."/>
            <person name="Shao J."/>
            <person name="Firmansyah A.P."/>
            <person name="Susilo A.W."/>
            <person name="Rosmana A."/>
            <person name="McMahon P."/>
            <person name="Junaid M."/>
            <person name="Guest D."/>
            <person name="Kheng T.Y."/>
            <person name="Meinhardt L.W."/>
            <person name="Bailey B.A."/>
        </authorList>
    </citation>
    <scope>NUCLEOTIDE SEQUENCE [LARGE SCALE GENOMIC DNA]</scope>
    <source>
        <strain evidence="11 12">CT2</strain>
    </source>
</reference>
<keyword evidence="5 10" id="KW-0964">Secreted</keyword>
<comment type="caution">
    <text evidence="11">The sequence shown here is derived from an EMBL/GenBank/DDBJ whole genome shotgun (WGS) entry which is preliminary data.</text>
</comment>
<dbReference type="OrthoDB" id="441042at2759"/>
<protein>
    <recommendedName>
        <fullName evidence="10">Pectate lyase</fullName>
        <ecNumber evidence="10">4.2.2.2</ecNumber>
    </recommendedName>
</protein>
<sequence length="289" mass="30951">MAPIGARMADELNHWIMVQISFALIALTALSTLPSAVLAEPHHNSKAKPHLDSSTETPLNSIQHDRRQAGGCNFPNPPAASNVRSNAPIVVRAGRPFNGGGRRYGRGLTCNNRYEGGRADAVFVLEPGAVIENTVIGRDNQEGIHCLGPCTIRNVWFEKVCEDAITLLQGSGISAIIGGGARSAVDKVIQHNGGGMVNIQGFCAQDFGALYRSCGNCRTQATRQVRISQVTAINGRRLVGVNANYGDVATIDRTTRMSRVQSVCDTFRGNNNGGQPQLLTNRPSASCRF</sequence>
<evidence type="ECO:0000256" key="3">
    <source>
        <dbReference type="ARBA" id="ARBA00004613"/>
    </source>
</evidence>
<comment type="subcellular location">
    <subcellularLocation>
        <location evidence="3 10">Secreted</location>
    </subcellularLocation>
</comment>
<comment type="similarity">
    <text evidence="4 10">Belongs to the polysaccharide lyase 3 family.</text>
</comment>
<evidence type="ECO:0000256" key="6">
    <source>
        <dbReference type="ARBA" id="ARBA00022729"/>
    </source>
</evidence>